<dbReference type="FunFam" id="2.10.25.10:FF:000059">
    <property type="entry name" value="Mannan-binding lectin serine protease 1"/>
    <property type="match status" value="1"/>
</dbReference>
<keyword evidence="17" id="KW-0479">Metal-binding</keyword>
<dbReference type="GO" id="GO:0005509">
    <property type="term" value="F:calcium ion binding"/>
    <property type="evidence" value="ECO:0007669"/>
    <property type="project" value="InterPro"/>
</dbReference>
<feature type="binding site" evidence="17">
    <location>
        <position position="158"/>
    </location>
    <ligand>
        <name>Ca(2+)</name>
        <dbReference type="ChEBI" id="CHEBI:29108"/>
        <label>2</label>
    </ligand>
</feature>
<feature type="binding site" evidence="17">
    <location>
        <position position="69"/>
    </location>
    <ligand>
        <name>Ca(2+)</name>
        <dbReference type="ChEBI" id="CHEBI:29108"/>
        <label>1</label>
    </ligand>
</feature>
<keyword evidence="10" id="KW-0391">Immunity</keyword>
<dbReference type="PROSITE" id="PS00135">
    <property type="entry name" value="TRYPSIN_SER"/>
    <property type="match status" value="1"/>
</dbReference>
<dbReference type="Pfam" id="PF14670">
    <property type="entry name" value="FXa_inhibition"/>
    <property type="match status" value="1"/>
</dbReference>
<dbReference type="InterPro" id="IPR001881">
    <property type="entry name" value="EGF-like_Ca-bd_dom"/>
</dbReference>
<organism evidence="23 24">
    <name type="scientific">Pangasianodon hypophthalmus</name>
    <name type="common">Striped catfish</name>
    <name type="synonym">Helicophagus hypophthalmus</name>
    <dbReference type="NCBI Taxonomy" id="310915"/>
    <lineage>
        <taxon>Eukaryota</taxon>
        <taxon>Metazoa</taxon>
        <taxon>Chordata</taxon>
        <taxon>Craniata</taxon>
        <taxon>Vertebrata</taxon>
        <taxon>Euteleostomi</taxon>
        <taxon>Actinopterygii</taxon>
        <taxon>Neopterygii</taxon>
        <taxon>Teleostei</taxon>
        <taxon>Ostariophysi</taxon>
        <taxon>Siluriformes</taxon>
        <taxon>Pangasiidae</taxon>
        <taxon>Pangasianodon</taxon>
    </lineage>
</organism>
<dbReference type="SUPFAM" id="SSF57535">
    <property type="entry name" value="Complement control module/SCR domain"/>
    <property type="match status" value="2"/>
</dbReference>
<feature type="disulfide bond" evidence="15">
    <location>
        <begin position="74"/>
        <end position="92"/>
    </location>
</feature>
<dbReference type="PANTHER" id="PTHR24255">
    <property type="entry name" value="COMPLEMENT COMPONENT 1, S SUBCOMPONENT-RELATED"/>
    <property type="match status" value="1"/>
</dbReference>
<dbReference type="Proteomes" id="UP000327468">
    <property type="component" value="Chromosome 1"/>
</dbReference>
<dbReference type="SUPFAM" id="SSF50494">
    <property type="entry name" value="Trypsin-like serine proteases"/>
    <property type="match status" value="1"/>
</dbReference>
<dbReference type="FunFam" id="2.40.10.10:FF:000054">
    <property type="entry name" value="Complement C1r subcomponent"/>
    <property type="match status" value="1"/>
</dbReference>
<keyword evidence="6 19" id="KW-0732">Signal</keyword>
<keyword evidence="10" id="KW-0399">Innate immunity</keyword>
<dbReference type="InterPro" id="IPR018097">
    <property type="entry name" value="EGF_Ca-bd_CS"/>
</dbReference>
<comment type="caution">
    <text evidence="23">The sequence shown here is derived from an EMBL/GenBank/DDBJ whole genome shotgun (WGS) entry which is preliminary data.</text>
</comment>
<gene>
    <name evidence="23" type="ORF">PHYPO_G00004740</name>
</gene>
<feature type="disulfide bond" evidence="15">
    <location>
        <begin position="152"/>
        <end position="165"/>
    </location>
</feature>
<dbReference type="GO" id="GO:0004252">
    <property type="term" value="F:serine-type endopeptidase activity"/>
    <property type="evidence" value="ECO:0007669"/>
    <property type="project" value="InterPro"/>
</dbReference>
<dbReference type="SMART" id="SM00042">
    <property type="entry name" value="CUB"/>
    <property type="match status" value="2"/>
</dbReference>
<dbReference type="Pfam" id="PF00084">
    <property type="entry name" value="Sushi"/>
    <property type="match status" value="2"/>
</dbReference>
<feature type="binding site" evidence="17">
    <location>
        <position position="240"/>
    </location>
    <ligand>
        <name>Ca(2+)</name>
        <dbReference type="ChEBI" id="CHEBI:29108"/>
        <label>3</label>
    </ligand>
</feature>
<evidence type="ECO:0000256" key="19">
    <source>
        <dbReference type="SAM" id="SignalP"/>
    </source>
</evidence>
<reference evidence="23 24" key="1">
    <citation type="submission" date="2019-06" db="EMBL/GenBank/DDBJ databases">
        <title>A chromosome-scale genome assembly of the striped catfish, Pangasianodon hypophthalmus.</title>
        <authorList>
            <person name="Wen M."/>
            <person name="Zahm M."/>
            <person name="Roques C."/>
            <person name="Cabau C."/>
            <person name="Klopp C."/>
            <person name="Donnadieu C."/>
            <person name="Jouanno E."/>
            <person name="Avarre J.-C."/>
            <person name="Campet M."/>
            <person name="Ha T.T.T."/>
            <person name="Dugue R."/>
            <person name="Lampietro C."/>
            <person name="Louis A."/>
            <person name="Herpin A."/>
            <person name="Echchiki A."/>
            <person name="Berthelot C."/>
            <person name="Parey E."/>
            <person name="Roest-Crollius H."/>
            <person name="Braasch I."/>
            <person name="Postlethwait J."/>
            <person name="Bobe J."/>
            <person name="Montfort J."/>
            <person name="Bouchez O."/>
            <person name="Begum T."/>
            <person name="Schartl M."/>
            <person name="Guiguen Y."/>
        </authorList>
    </citation>
    <scope>NUCLEOTIDE SEQUENCE [LARGE SCALE GENOMIC DNA]</scope>
    <source>
        <strain evidence="23 24">Indonesia</strain>
        <tissue evidence="23">Blood</tissue>
    </source>
</reference>
<evidence type="ECO:0000256" key="18">
    <source>
        <dbReference type="PROSITE-ProRule" id="PRU00302"/>
    </source>
</evidence>
<keyword evidence="2" id="KW-0964">Secreted</keyword>
<name>A0A5N5Q414_PANHP</name>
<dbReference type="SMART" id="SM00020">
    <property type="entry name" value="Tryp_SPc"/>
    <property type="match status" value="1"/>
</dbReference>
<dbReference type="GO" id="GO:0072562">
    <property type="term" value="C:blood microparticle"/>
    <property type="evidence" value="ECO:0007669"/>
    <property type="project" value="TreeGrafter"/>
</dbReference>
<evidence type="ECO:0000256" key="10">
    <source>
        <dbReference type="ARBA" id="ARBA00022875"/>
    </source>
</evidence>
<feature type="binding site" evidence="17">
    <location>
        <position position="144"/>
    </location>
    <ligand>
        <name>Ca(2+)</name>
        <dbReference type="ChEBI" id="CHEBI:29108"/>
        <label>2</label>
    </ligand>
</feature>
<dbReference type="Pfam" id="PF00431">
    <property type="entry name" value="CUB"/>
    <property type="match status" value="2"/>
</dbReference>
<feature type="disulfide bond" evidence="15">
    <location>
        <begin position="296"/>
        <end position="340"/>
    </location>
</feature>
<proteinExistence type="predicted"/>
<keyword evidence="3" id="KW-0245">EGF-like domain</keyword>
<dbReference type="InterPro" id="IPR024175">
    <property type="entry name" value="Pept_S1A_C1r/C1S/mannan-bd"/>
</dbReference>
<keyword evidence="9" id="KW-0720">Serine protease</keyword>
<feature type="binding site" evidence="17">
    <location>
        <position position="123"/>
    </location>
    <ligand>
        <name>Ca(2+)</name>
        <dbReference type="ChEBI" id="CHEBI:29108"/>
        <label>1</label>
    </ligand>
</feature>
<sequence>MQADIVSSTMLIFCVCALLVSVCQSLPIVGWIQSPGYPHGYGSDISETWKRCAPPGHVLSLRLLHLDLEESYECENDVLKISEDHNLLANLCGRMTLEELQSSVNPSLRSSSGGCLSLTFQSDYSNTERHAGFKAFYTTQDVDECWENDVVCSHFCHNYIGGYSCSCKPGYYLDEDQHECRANCTEERYGAGVLKPPGSPGPYFENADCLFSLSVDEGNQLELKFTGVFDVESRDGRCVDFLKIKTDTETFGPFCGKNRPADILTAAQHVKVIFHSDLEGTNQGFSLEYKPKGMECSGKVTPDSTVSPVRDRYQVGETVTVRCVTGYVLIDSTETFTSTCQLNGRWSPIYSCEPVNCGHPELPDLMDLTEDNPQTLYEHTISVKCSSEYYKLDGNANFTCDATGEWVAENRQTFSQHTPQCVPVCGITTESARKRIFGGENATLGQIPWQLLVKEPHRGGASLINDRWAITAAHVVENQRSLIFAGGMVNARAKEKVEMQTEKIIIHPGYKKPNFDNDIALVKMSSRVPLSENLIPVCLPEKKTNGPTMEGKMGTVSGFGATDKRIKSPFLQYGHVKEYPGFCFQSNLKVTDNMFCAGDADGGVDSCKGDSGGPLVIPLLGFGSLNTPYRLKGIVSWGPPVCGNRDYKGYYTKVENYLDWIREMMEKN</sequence>
<feature type="chain" id="PRO_5024320509" description="Complement subcomponent C1r" evidence="19">
    <location>
        <begin position="26"/>
        <end position="668"/>
    </location>
</feature>
<evidence type="ECO:0008006" key="25">
    <source>
        <dbReference type="Google" id="ProtNLM"/>
    </source>
</evidence>
<keyword evidence="13 16" id="KW-0379">Hydroxylation</keyword>
<dbReference type="CDD" id="cd00033">
    <property type="entry name" value="CCP"/>
    <property type="match status" value="2"/>
</dbReference>
<dbReference type="InterPro" id="IPR000436">
    <property type="entry name" value="Sushi_SCR_CCP_dom"/>
</dbReference>
<dbReference type="InterPro" id="IPR000152">
    <property type="entry name" value="EGF-type_Asp/Asn_hydroxyl_site"/>
</dbReference>
<evidence type="ECO:0000256" key="5">
    <source>
        <dbReference type="ARBA" id="ARBA00022670"/>
    </source>
</evidence>
<dbReference type="Pfam" id="PF00089">
    <property type="entry name" value="Trypsin"/>
    <property type="match status" value="1"/>
</dbReference>
<feature type="disulfide bond" evidence="15 18">
    <location>
        <begin position="357"/>
        <end position="400"/>
    </location>
</feature>
<dbReference type="InterPro" id="IPR009003">
    <property type="entry name" value="Peptidase_S1_PA"/>
</dbReference>
<keyword evidence="10" id="KW-0180">Complement pathway</keyword>
<dbReference type="PROSITE" id="PS01180">
    <property type="entry name" value="CUB"/>
    <property type="match status" value="2"/>
</dbReference>
<feature type="active site" description="Charge relay system" evidence="14">
    <location>
        <position position="518"/>
    </location>
</feature>
<feature type="domain" description="Sushi" evidence="22">
    <location>
        <begin position="355"/>
        <end position="423"/>
    </location>
</feature>
<dbReference type="Gene3D" id="2.60.120.290">
    <property type="entry name" value="Spermadhesin, CUB domain"/>
    <property type="match status" value="2"/>
</dbReference>
<comment type="PTM">
    <text evidence="16">The iron and 2-oxoglutarate dependent 3-hydroxylation of aspartate and asparagine is (R) stereospecific within EGF domains.</text>
</comment>
<protein>
    <recommendedName>
        <fullName evidence="25">Complement subcomponent C1r</fullName>
    </recommendedName>
</protein>
<dbReference type="InterPro" id="IPR001314">
    <property type="entry name" value="Peptidase_S1A"/>
</dbReference>
<dbReference type="SMART" id="SM00032">
    <property type="entry name" value="CCP"/>
    <property type="match status" value="2"/>
</dbReference>
<dbReference type="SUPFAM" id="SSF57196">
    <property type="entry name" value="EGF/Laminin"/>
    <property type="match status" value="1"/>
</dbReference>
<feature type="active site" description="Charge relay system" evidence="14">
    <location>
        <position position="611"/>
    </location>
</feature>
<evidence type="ECO:0000256" key="15">
    <source>
        <dbReference type="PIRSR" id="PIRSR001155-2"/>
    </source>
</evidence>
<accession>A0A5N5Q414</accession>
<evidence type="ECO:0000256" key="3">
    <source>
        <dbReference type="ARBA" id="ARBA00022536"/>
    </source>
</evidence>
<evidence type="ECO:0000256" key="11">
    <source>
        <dbReference type="ARBA" id="ARBA00023157"/>
    </source>
</evidence>
<feature type="binding site" evidence="17">
    <location>
        <position position="162"/>
    </location>
    <ligand>
        <name>Ca(2+)</name>
        <dbReference type="ChEBI" id="CHEBI:29108"/>
        <label>2</label>
    </ligand>
</feature>
<evidence type="ECO:0000256" key="7">
    <source>
        <dbReference type="ARBA" id="ARBA00022737"/>
    </source>
</evidence>
<feature type="disulfide bond" evidence="15">
    <location>
        <begin position="167"/>
        <end position="180"/>
    </location>
</feature>
<evidence type="ECO:0000256" key="8">
    <source>
        <dbReference type="ARBA" id="ARBA00022801"/>
    </source>
</evidence>
<keyword evidence="11 15" id="KW-1015">Disulfide bond</keyword>
<evidence type="ECO:0000256" key="2">
    <source>
        <dbReference type="ARBA" id="ARBA00022525"/>
    </source>
</evidence>
<feature type="binding site" evidence="17">
    <location>
        <position position="142"/>
    </location>
    <ligand>
        <name>Ca(2+)</name>
        <dbReference type="ChEBI" id="CHEBI:29108"/>
        <label>2</label>
    </ligand>
</feature>
<feature type="disulfide bond" description="Interchain (between heavy and light chains)" evidence="15">
    <location>
        <begin position="425"/>
        <end position="538"/>
    </location>
</feature>
<feature type="disulfide bond" evidence="15">
    <location>
        <begin position="145"/>
        <end position="156"/>
    </location>
</feature>
<dbReference type="InterPro" id="IPR043504">
    <property type="entry name" value="Peptidase_S1_PA_chymotrypsin"/>
</dbReference>
<evidence type="ECO:0000256" key="6">
    <source>
        <dbReference type="ARBA" id="ARBA00022729"/>
    </source>
</evidence>
<feature type="binding site" evidence="17">
    <location>
        <position position="159"/>
    </location>
    <ligand>
        <name>Ca(2+)</name>
        <dbReference type="ChEBI" id="CHEBI:29108"/>
        <label>2</label>
    </ligand>
</feature>
<feature type="disulfide bond" evidence="15">
    <location>
        <begin position="607"/>
        <end position="642"/>
    </location>
</feature>
<dbReference type="PROSITE" id="PS50240">
    <property type="entry name" value="TRYPSIN_DOM"/>
    <property type="match status" value="1"/>
</dbReference>
<dbReference type="GO" id="GO:0031638">
    <property type="term" value="P:zymogen activation"/>
    <property type="evidence" value="ECO:0007669"/>
    <property type="project" value="TreeGrafter"/>
</dbReference>
<evidence type="ECO:0000256" key="14">
    <source>
        <dbReference type="PIRSR" id="PIRSR001155-1"/>
    </source>
</evidence>
<dbReference type="Gene3D" id="2.10.70.10">
    <property type="entry name" value="Complement Module, domain 1"/>
    <property type="match status" value="2"/>
</dbReference>
<dbReference type="SMART" id="SM00179">
    <property type="entry name" value="EGF_CA"/>
    <property type="match status" value="1"/>
</dbReference>
<feature type="modified residue" description="(3R)-3-hydroxyasparagine" evidence="16">
    <location>
        <position position="158"/>
    </location>
</feature>
<dbReference type="Gene3D" id="2.10.25.10">
    <property type="entry name" value="Laminin"/>
    <property type="match status" value="1"/>
</dbReference>
<keyword evidence="4 18" id="KW-0768">Sushi</keyword>
<evidence type="ECO:0000313" key="23">
    <source>
        <dbReference type="EMBL" id="KAB5586712.1"/>
    </source>
</evidence>
<dbReference type="InterPro" id="IPR033116">
    <property type="entry name" value="TRYPSIN_SER"/>
</dbReference>
<feature type="binding site" evidence="17">
    <location>
        <position position="77"/>
    </location>
    <ligand>
        <name>Ca(2+)</name>
        <dbReference type="ChEBI" id="CHEBI:29108"/>
        <label>1</label>
    </ligand>
</feature>
<feature type="disulfide bond" evidence="15">
    <location>
        <begin position="385"/>
        <end position="421"/>
    </location>
</feature>
<dbReference type="InterPro" id="IPR001254">
    <property type="entry name" value="Trypsin_dom"/>
</dbReference>
<comment type="subcellular location">
    <subcellularLocation>
        <location evidence="1">Secreted</location>
    </subcellularLocation>
</comment>
<feature type="binding site" evidence="17">
    <location>
        <position position="232"/>
    </location>
    <ligand>
        <name>Ca(2+)</name>
        <dbReference type="ChEBI" id="CHEBI:29108"/>
        <label>3</label>
    </ligand>
</feature>
<dbReference type="CDD" id="cd00041">
    <property type="entry name" value="CUB"/>
    <property type="match status" value="2"/>
</dbReference>
<dbReference type="PRINTS" id="PR00722">
    <property type="entry name" value="CHYMOTRYPSIN"/>
</dbReference>
<evidence type="ECO:0000313" key="24">
    <source>
        <dbReference type="Proteomes" id="UP000327468"/>
    </source>
</evidence>
<dbReference type="GO" id="GO:0006958">
    <property type="term" value="P:complement activation, classical pathway"/>
    <property type="evidence" value="ECO:0007669"/>
    <property type="project" value="UniProtKB-KW"/>
</dbReference>
<feature type="domain" description="Sushi" evidence="22">
    <location>
        <begin position="294"/>
        <end position="354"/>
    </location>
</feature>
<feature type="domain" description="Peptidase S1" evidence="21">
    <location>
        <begin position="436"/>
        <end position="666"/>
    </location>
</feature>
<dbReference type="AlphaFoldDB" id="A0A5N5Q414"/>
<dbReference type="PANTHER" id="PTHR24255:SF29">
    <property type="entry name" value="COMPLEMENT COMPONENT 1, S SUBCOMPONENT"/>
    <property type="match status" value="1"/>
</dbReference>
<feature type="disulfide bond" evidence="15">
    <location>
        <begin position="184"/>
        <end position="209"/>
    </location>
</feature>
<evidence type="ECO:0000256" key="13">
    <source>
        <dbReference type="ARBA" id="ARBA00023278"/>
    </source>
</evidence>
<keyword evidence="17" id="KW-0106">Calcium</keyword>
<feature type="signal peptide" evidence="19">
    <location>
        <begin position="1"/>
        <end position="25"/>
    </location>
</feature>
<keyword evidence="5" id="KW-0645">Protease</keyword>
<evidence type="ECO:0000256" key="4">
    <source>
        <dbReference type="ARBA" id="ARBA00022659"/>
    </source>
</evidence>
<evidence type="ECO:0000256" key="16">
    <source>
        <dbReference type="PIRSR" id="PIRSR001155-3"/>
    </source>
</evidence>
<keyword evidence="12" id="KW-0325">Glycoprotein</keyword>
<comment type="caution">
    <text evidence="18">Lacks conserved residue(s) required for the propagation of feature annotation.</text>
</comment>
<dbReference type="InterPro" id="IPR035976">
    <property type="entry name" value="Sushi/SCR/CCP_sf"/>
</dbReference>
<dbReference type="PROSITE" id="PS50923">
    <property type="entry name" value="SUSHI"/>
    <property type="match status" value="2"/>
</dbReference>
<evidence type="ECO:0000259" key="21">
    <source>
        <dbReference type="PROSITE" id="PS50240"/>
    </source>
</evidence>
<dbReference type="CDD" id="cd00190">
    <property type="entry name" value="Tryp_SPc"/>
    <property type="match status" value="1"/>
</dbReference>
<evidence type="ECO:0000259" key="20">
    <source>
        <dbReference type="PROSITE" id="PS01180"/>
    </source>
</evidence>
<dbReference type="CDD" id="cd00054">
    <property type="entry name" value="EGF_CA"/>
    <property type="match status" value="1"/>
</dbReference>
<dbReference type="InterPro" id="IPR035914">
    <property type="entry name" value="Sperma_CUB_dom_sf"/>
</dbReference>
<evidence type="ECO:0000256" key="1">
    <source>
        <dbReference type="ARBA" id="ARBA00004613"/>
    </source>
</evidence>
<dbReference type="EMBL" id="VFJC01000002">
    <property type="protein sequence ID" value="KAB5586712.1"/>
    <property type="molecule type" value="Genomic_DNA"/>
</dbReference>
<dbReference type="InterPro" id="IPR000859">
    <property type="entry name" value="CUB_dom"/>
</dbReference>
<evidence type="ECO:0000256" key="12">
    <source>
        <dbReference type="ARBA" id="ARBA00023180"/>
    </source>
</evidence>
<dbReference type="FunFam" id="2.40.10.10:FF:000068">
    <property type="entry name" value="transmembrane protease serine 2"/>
    <property type="match status" value="1"/>
</dbReference>
<dbReference type="GO" id="GO:0032502">
    <property type="term" value="P:developmental process"/>
    <property type="evidence" value="ECO:0007669"/>
    <property type="project" value="UniProtKB-ARBA"/>
</dbReference>
<dbReference type="PROSITE" id="PS01187">
    <property type="entry name" value="EGF_CA"/>
    <property type="match status" value="1"/>
</dbReference>
<evidence type="ECO:0000256" key="17">
    <source>
        <dbReference type="PIRSR" id="PIRSR001155-4"/>
    </source>
</evidence>
<feature type="active site" description="Charge relay system" evidence="14">
    <location>
        <position position="474"/>
    </location>
</feature>
<feature type="disulfide bond" evidence="15">
    <location>
        <begin position="323"/>
        <end position="352"/>
    </location>
</feature>
<dbReference type="FunFam" id="2.60.120.290:FF:000101">
    <property type="entry name" value="Complement component 1, s subcomponent"/>
    <property type="match status" value="1"/>
</dbReference>
<dbReference type="SUPFAM" id="SSF49854">
    <property type="entry name" value="Spermadhesin, CUB domain"/>
    <property type="match status" value="2"/>
</dbReference>
<feature type="disulfide bond" evidence="15">
    <location>
        <begin position="238"/>
        <end position="255"/>
    </location>
</feature>
<feature type="binding site" evidence="17">
    <location>
        <position position="125"/>
    </location>
    <ligand>
        <name>Ca(2+)</name>
        <dbReference type="ChEBI" id="CHEBI:29108"/>
        <label>1</label>
    </ligand>
</feature>
<dbReference type="PIRSF" id="PIRSF001155">
    <property type="entry name" value="C1r_C1s_MASP"/>
    <property type="match status" value="1"/>
</dbReference>
<feature type="binding site" evidence="17">
    <location>
        <position position="141"/>
    </location>
    <ligand>
        <name>Ca(2+)</name>
        <dbReference type="ChEBI" id="CHEBI:29108"/>
        <label>2</label>
    </ligand>
</feature>
<dbReference type="Gene3D" id="2.40.10.10">
    <property type="entry name" value="Trypsin-like serine proteases"/>
    <property type="match status" value="1"/>
</dbReference>
<evidence type="ECO:0000259" key="22">
    <source>
        <dbReference type="PROSITE" id="PS50923"/>
    </source>
</evidence>
<evidence type="ECO:0000256" key="9">
    <source>
        <dbReference type="ARBA" id="ARBA00022825"/>
    </source>
</evidence>
<feature type="domain" description="CUB" evidence="20">
    <location>
        <begin position="16"/>
        <end position="140"/>
    </location>
</feature>
<keyword evidence="7" id="KW-0677">Repeat</keyword>
<feature type="binding site" evidence="17">
    <location>
        <position position="277"/>
    </location>
    <ligand>
        <name>Ca(2+)</name>
        <dbReference type="ChEBI" id="CHEBI:29108"/>
        <label>3</label>
    </ligand>
</feature>
<keyword evidence="8" id="KW-0378">Hydrolase</keyword>
<keyword evidence="24" id="KW-1185">Reference proteome</keyword>
<dbReference type="PROSITE" id="PS00010">
    <property type="entry name" value="ASX_HYDROXYL"/>
    <property type="match status" value="1"/>
</dbReference>
<feature type="domain" description="CUB" evidence="20">
    <location>
        <begin position="180"/>
        <end position="292"/>
    </location>
</feature>